<protein>
    <recommendedName>
        <fullName evidence="4">SAM-dependent MTase TRM10-type domain-containing protein</fullName>
    </recommendedName>
</protein>
<keyword evidence="1" id="KW-0489">Methyltransferase</keyword>
<accession>A0A3P7LJH7</accession>
<dbReference type="InterPro" id="IPR007356">
    <property type="entry name" value="tRNA_m1G_MeTrfase_euk"/>
</dbReference>
<dbReference type="EMBL" id="UYRU01048364">
    <property type="protein sequence ID" value="VDN10058.1"/>
    <property type="molecule type" value="Genomic_DNA"/>
</dbReference>
<dbReference type="GO" id="GO:0002939">
    <property type="term" value="P:tRNA N1-guanine methylation"/>
    <property type="evidence" value="ECO:0007669"/>
    <property type="project" value="TreeGrafter"/>
</dbReference>
<keyword evidence="2" id="KW-0808">Transferase</keyword>
<evidence type="ECO:0000313" key="6">
    <source>
        <dbReference type="Proteomes" id="UP000281553"/>
    </source>
</evidence>
<keyword evidence="3" id="KW-0949">S-adenosyl-L-methionine</keyword>
<dbReference type="GO" id="GO:0005654">
    <property type="term" value="C:nucleoplasm"/>
    <property type="evidence" value="ECO:0007669"/>
    <property type="project" value="TreeGrafter"/>
</dbReference>
<evidence type="ECO:0000256" key="3">
    <source>
        <dbReference type="ARBA" id="ARBA00022691"/>
    </source>
</evidence>
<dbReference type="GO" id="GO:0008168">
    <property type="term" value="F:methyltransferase activity"/>
    <property type="evidence" value="ECO:0007669"/>
    <property type="project" value="UniProtKB-KW"/>
</dbReference>
<organism evidence="5 6">
    <name type="scientific">Dibothriocephalus latus</name>
    <name type="common">Fish tapeworm</name>
    <name type="synonym">Diphyllobothrium latum</name>
    <dbReference type="NCBI Taxonomy" id="60516"/>
    <lineage>
        <taxon>Eukaryota</taxon>
        <taxon>Metazoa</taxon>
        <taxon>Spiralia</taxon>
        <taxon>Lophotrochozoa</taxon>
        <taxon>Platyhelminthes</taxon>
        <taxon>Cestoda</taxon>
        <taxon>Eucestoda</taxon>
        <taxon>Diphyllobothriidea</taxon>
        <taxon>Diphyllobothriidae</taxon>
        <taxon>Dibothriocephalus</taxon>
    </lineage>
</organism>
<dbReference type="PANTHER" id="PTHR13563:SF19">
    <property type="entry name" value="TRNA METHYLTRANSFERASE 10 HOMOLOG B"/>
    <property type="match status" value="1"/>
</dbReference>
<reference evidence="5 6" key="1">
    <citation type="submission" date="2018-11" db="EMBL/GenBank/DDBJ databases">
        <authorList>
            <consortium name="Pathogen Informatics"/>
        </authorList>
    </citation>
    <scope>NUCLEOTIDE SEQUENCE [LARGE SCALE GENOMIC DNA]</scope>
</reference>
<evidence type="ECO:0000256" key="2">
    <source>
        <dbReference type="ARBA" id="ARBA00022679"/>
    </source>
</evidence>
<evidence type="ECO:0000259" key="4">
    <source>
        <dbReference type="PROSITE" id="PS51675"/>
    </source>
</evidence>
<dbReference type="GO" id="GO:0000049">
    <property type="term" value="F:tRNA binding"/>
    <property type="evidence" value="ECO:0007669"/>
    <property type="project" value="TreeGrafter"/>
</dbReference>
<dbReference type="AlphaFoldDB" id="A0A3P7LJH7"/>
<gene>
    <name evidence="5" type="ORF">DILT_LOCUS5889</name>
</gene>
<evidence type="ECO:0000256" key="1">
    <source>
        <dbReference type="ARBA" id="ARBA00022603"/>
    </source>
</evidence>
<proteinExistence type="predicted"/>
<keyword evidence="6" id="KW-1185">Reference proteome</keyword>
<name>A0A3P7LJH7_DIBLA</name>
<feature type="domain" description="SAM-dependent MTase TRM10-type" evidence="4">
    <location>
        <begin position="1"/>
        <end position="190"/>
    </location>
</feature>
<dbReference type="Proteomes" id="UP000281553">
    <property type="component" value="Unassembled WGS sequence"/>
</dbReference>
<dbReference type="InterPro" id="IPR038459">
    <property type="entry name" value="MT_TRM10-typ_sf"/>
</dbReference>
<dbReference type="Gene3D" id="3.40.1280.30">
    <property type="match status" value="1"/>
</dbReference>
<dbReference type="OrthoDB" id="278300at2759"/>
<dbReference type="InterPro" id="IPR028564">
    <property type="entry name" value="MT_TRM10-typ"/>
</dbReference>
<evidence type="ECO:0000313" key="5">
    <source>
        <dbReference type="EMBL" id="VDN10058.1"/>
    </source>
</evidence>
<dbReference type="PROSITE" id="PS51675">
    <property type="entry name" value="SAM_MT_TRM10"/>
    <property type="match status" value="1"/>
</dbReference>
<dbReference type="PANTHER" id="PTHR13563">
    <property type="entry name" value="TRNA (GUANINE-9-) METHYLTRANSFERASE"/>
    <property type="match status" value="1"/>
</dbReference>
<sequence>MLKLADQGIVAADLLGSTIVERSKFAQQFCRAYGANKSSPEPFSLHLTNFSMNSALGACCREKCSGFENYKIGFHAVSPAIAFPASKLVYLSPDAHSPLLDIELDTIYVIGGLVDENVRKGVSLAAANAIGTESARLPLQEFGPEGWGAENKTKSSALPINIVLSILLSYRQHKDWRKALETNLPKRFQT</sequence>